<organism evidence="5 6">
    <name type="scientific">Methanobrevibacter filiformis</name>
    <dbReference type="NCBI Taxonomy" id="55758"/>
    <lineage>
        <taxon>Archaea</taxon>
        <taxon>Methanobacteriati</taxon>
        <taxon>Methanobacteriota</taxon>
        <taxon>Methanomada group</taxon>
        <taxon>Methanobacteria</taxon>
        <taxon>Methanobacteriales</taxon>
        <taxon>Methanobacteriaceae</taxon>
        <taxon>Methanobrevibacter</taxon>
    </lineage>
</organism>
<comment type="subcellular location">
    <subcellularLocation>
        <location evidence="4">Cytoplasm</location>
    </subcellularLocation>
</comment>
<dbReference type="InterPro" id="IPR038085">
    <property type="entry name" value="Rnp2-like_sf"/>
</dbReference>
<dbReference type="GO" id="GO:0001682">
    <property type="term" value="P:tRNA 5'-leader removal"/>
    <property type="evidence" value="ECO:0007669"/>
    <property type="project" value="UniProtKB-UniRule"/>
</dbReference>
<dbReference type="EC" id="3.1.26.5" evidence="4"/>
<comment type="subunit">
    <text evidence="4">Consists of a catalytic RNA component and at least 4-5 protein subunits.</text>
</comment>
<gene>
    <name evidence="4" type="primary">rnp2</name>
    <name evidence="5" type="ORF">MBFIL_10860</name>
</gene>
<comment type="function">
    <text evidence="4">Part of ribonuclease P, a protein complex that generates mature tRNA molecules by cleaving their 5'-ends.</text>
</comment>
<comment type="caution">
    <text evidence="5">The sequence shown here is derived from an EMBL/GenBank/DDBJ whole genome shotgun (WGS) entry which is preliminary data.</text>
</comment>
<name>A0A166AZX8_9EURY</name>
<keyword evidence="2 4" id="KW-0540">Nuclease</keyword>
<dbReference type="Proteomes" id="UP000077066">
    <property type="component" value="Unassembled WGS sequence"/>
</dbReference>
<dbReference type="InterPro" id="IPR002759">
    <property type="entry name" value="Pop5/Rpp14/Rnp2-like"/>
</dbReference>
<dbReference type="RefSeq" id="WP_066972296.1">
    <property type="nucleotide sequence ID" value="NZ_LWMT01000225.1"/>
</dbReference>
<protein>
    <recommendedName>
        <fullName evidence="4">Ribonuclease P protein component 2</fullName>
        <shortName evidence="4">RNase P component 2</shortName>
        <ecNumber evidence="4">3.1.26.5</ecNumber>
    </recommendedName>
    <alternativeName>
        <fullName evidence="4">Pop5</fullName>
    </alternativeName>
</protein>
<keyword evidence="1 4" id="KW-0819">tRNA processing</keyword>
<sequence length="129" mass="14958">MKLKILPPTLRLNNRYLVLDIKSEGKITKDDLVLATWDACVKFQGELGTSNFNLWVMKFFSFNSISKQMLNDYHTKFYYYRAILRCGRNFEDDVRVSLSLISKFNRKKLAITTIGTCGTIKSAVNKFIN</sequence>
<dbReference type="GO" id="GO:0004526">
    <property type="term" value="F:ribonuclease P activity"/>
    <property type="evidence" value="ECO:0007669"/>
    <property type="project" value="UniProtKB-UniRule"/>
</dbReference>
<keyword evidence="4" id="KW-0378">Hydrolase</keyword>
<evidence type="ECO:0000256" key="2">
    <source>
        <dbReference type="ARBA" id="ARBA00022722"/>
    </source>
</evidence>
<dbReference type="HAMAP" id="MF_00755">
    <property type="entry name" value="RNase_P_2"/>
    <property type="match status" value="1"/>
</dbReference>
<proteinExistence type="inferred from homology"/>
<dbReference type="Gene3D" id="3.30.70.3250">
    <property type="entry name" value="Ribonuclease P, Pop5 subunit"/>
    <property type="match status" value="1"/>
</dbReference>
<dbReference type="OrthoDB" id="19261at2157"/>
<dbReference type="Pfam" id="PF01900">
    <property type="entry name" value="RNase_P_Rpp14"/>
    <property type="match status" value="1"/>
</dbReference>
<evidence type="ECO:0000256" key="3">
    <source>
        <dbReference type="ARBA" id="ARBA00022759"/>
    </source>
</evidence>
<dbReference type="SUPFAM" id="SSF160350">
    <property type="entry name" value="Rnp2-like"/>
    <property type="match status" value="1"/>
</dbReference>
<dbReference type="GO" id="GO:0005737">
    <property type="term" value="C:cytoplasm"/>
    <property type="evidence" value="ECO:0007669"/>
    <property type="project" value="UniProtKB-SubCell"/>
</dbReference>
<reference evidence="5 6" key="1">
    <citation type="submission" date="2016-04" db="EMBL/GenBank/DDBJ databases">
        <title>Genome sequence of Methanobrevibacter filiformis DSM 11501.</title>
        <authorList>
            <person name="Poehlein A."/>
            <person name="Seedorf H."/>
            <person name="Daniel R."/>
        </authorList>
    </citation>
    <scope>NUCLEOTIDE SEQUENCE [LARGE SCALE GENOMIC DNA]</scope>
    <source>
        <strain evidence="5 6">DSM 11501</strain>
    </source>
</reference>
<dbReference type="EMBL" id="LWMT01000225">
    <property type="protein sequence ID" value="KZX12686.1"/>
    <property type="molecule type" value="Genomic_DNA"/>
</dbReference>
<dbReference type="PATRIC" id="fig|55758.3.peg.1248"/>
<comment type="similarity">
    <text evidence="4">Belongs to the eukaryotic/archaeal RNase P protein component 2 family.</text>
</comment>
<keyword evidence="3 4" id="KW-0255">Endonuclease</keyword>
<evidence type="ECO:0000256" key="4">
    <source>
        <dbReference type="HAMAP-Rule" id="MF_00755"/>
    </source>
</evidence>
<evidence type="ECO:0000256" key="1">
    <source>
        <dbReference type="ARBA" id="ARBA00022694"/>
    </source>
</evidence>
<evidence type="ECO:0000313" key="6">
    <source>
        <dbReference type="Proteomes" id="UP000077066"/>
    </source>
</evidence>
<comment type="catalytic activity">
    <reaction evidence="4">
        <text>Endonucleolytic cleavage of RNA, removing 5'-extranucleotides from tRNA precursor.</text>
        <dbReference type="EC" id="3.1.26.5"/>
    </reaction>
</comment>
<keyword evidence="6" id="KW-1185">Reference proteome</keyword>
<keyword evidence="4" id="KW-0963">Cytoplasm</keyword>
<dbReference type="AlphaFoldDB" id="A0A166AZX8"/>
<dbReference type="GO" id="GO:0030677">
    <property type="term" value="C:ribonuclease P complex"/>
    <property type="evidence" value="ECO:0007669"/>
    <property type="project" value="UniProtKB-UniRule"/>
</dbReference>
<dbReference type="STRING" id="55758.MBFIL_10860"/>
<accession>A0A166AZX8</accession>
<evidence type="ECO:0000313" key="5">
    <source>
        <dbReference type="EMBL" id="KZX12686.1"/>
    </source>
</evidence>